<reference evidence="9 10" key="1">
    <citation type="submission" date="2019-06" db="EMBL/GenBank/DDBJ databases">
        <title>Sorghum-associated microbial communities from plants grown in Nebraska, USA.</title>
        <authorList>
            <person name="Schachtman D."/>
        </authorList>
    </citation>
    <scope>NUCLEOTIDE SEQUENCE [LARGE SCALE GENOMIC DNA]</scope>
    <source>
        <strain evidence="9 10">1209</strain>
    </source>
</reference>
<keyword evidence="3 7" id="KW-1134">Transmembrane beta strand</keyword>
<keyword evidence="5 7" id="KW-0472">Membrane</keyword>
<evidence type="ECO:0000256" key="2">
    <source>
        <dbReference type="ARBA" id="ARBA00022448"/>
    </source>
</evidence>
<comment type="caution">
    <text evidence="9">The sequence shown here is derived from an EMBL/GenBank/DDBJ whole genome shotgun (WGS) entry which is preliminary data.</text>
</comment>
<sequence>MRKQSISCYYKSIARRVCCIALAVCLLSWVQIPEGLKNKVEIGFSQSSVLNALRYLEKNTALKFSYNRDDLERTGKFSIDKKVRTVETLLKDICAAAGLEYRVANDMILVKRVAAPPAVTSVEQQKEQDLQGIVKAATGELIPGATVKVKGSNKGTFTAEDGKFKLAGVPENAILEIAYIGYEPQEIAVGGRKEFSITLQASVKVLDQVVVVGYGTQKQGNVTAAISSVKGSAIQNMATNNPVDALQGRVAGLSVTSTGGQPGAMADVRIRGLSTFGNHRPLFIIDGSPGDPTYLSNNDIASMEVLKDGAAASIYGSSSANGVVIITTKKGKKGVPVIDFNAYYGLVSPTSKYKLLDADGYKSVLKTMYQNAGRNLPAYVTKNTGVNTNWQDEISQQGNAENYNLNLRGGGDYITYALSGDITNEKGNFIGSDFKKKTVRSRNEYKKGILTVEANLTYSETKTQVQKFSLREAYFQSPLLPVLDSSEKYGYGLTVNGLPKYQNPVGADHYFQSYNTTQYFNVNTRLTLDLWKGLKAVTNLNLVNANNFDFAFRPAVRINANDGAVPYAYLYNQRANNRQRLMENLLYYDFNKGKHALNVLAGYTAQETTSDWLNVTADGKTIVRTIQDGQLVEKTVPGGFLDPSFITMDGALGGTFGAGGSKTKYVRLSTLGRINYAYDDKYMIQVSARRDGSSKFDLAKRYSVFPSVALGWNIQKESFMNNISWLDMLKLRASYGELGTEEALLPYDHLNLMYVDNTWLGGYVQGSGSTPWTGIIGQDLLGRELHWETSRSSNIGVDFALLQNRLSGSFNVFNNKTDGLLITKEVPPSSGVNNPTLNVGKISNRGWELEFTYSHHESALQYSLTGTLSSVKNKVVTLANEGQTLYGTGLKFGADHIANQTRVGKEVGAFYLYEADGIFQSDAEAANYKNKAGDRLQPAAKAGDIRFKDTNGDGVIDENDKTYQGSGFPKLEYGCNITLNYRGLDLVLFLQGVSGNKIYNGNRFELEGMDAGRNFLTTTLNAWTQDNTHTDMPRAVLGDPNRNARESTRFLENGNYLRMKTIQLGYTFPQSILGRYKIQKLRLFASGQNLLTFTHYSGLDPEIGRTSVLNTGMDRMAYPQNKKVILGAQLSF</sequence>
<dbReference type="SUPFAM" id="SSF56935">
    <property type="entry name" value="Porins"/>
    <property type="match status" value="1"/>
</dbReference>
<keyword evidence="4 7" id="KW-0812">Transmembrane</keyword>
<name>A0A561PW28_9BACT</name>
<dbReference type="InterPro" id="IPR012910">
    <property type="entry name" value="Plug_dom"/>
</dbReference>
<dbReference type="InterPro" id="IPR023997">
    <property type="entry name" value="TonB-dep_OMP_SusC/RagA_CS"/>
</dbReference>
<dbReference type="NCBIfam" id="TIGR04057">
    <property type="entry name" value="SusC_RagA_signa"/>
    <property type="match status" value="1"/>
</dbReference>
<protein>
    <submittedName>
        <fullName evidence="9">TonB-linked SusC/RagA family outer membrane protein</fullName>
    </submittedName>
</protein>
<dbReference type="RefSeq" id="WP_145665679.1">
    <property type="nucleotide sequence ID" value="NZ_VIWO01000002.1"/>
</dbReference>
<dbReference type="GO" id="GO:0009279">
    <property type="term" value="C:cell outer membrane"/>
    <property type="evidence" value="ECO:0007669"/>
    <property type="project" value="UniProtKB-SubCell"/>
</dbReference>
<dbReference type="InterPro" id="IPR023996">
    <property type="entry name" value="TonB-dep_OMP_SusC/RagA"/>
</dbReference>
<dbReference type="PROSITE" id="PS52016">
    <property type="entry name" value="TONB_DEPENDENT_REC_3"/>
    <property type="match status" value="1"/>
</dbReference>
<comment type="subcellular location">
    <subcellularLocation>
        <location evidence="1 7">Cell outer membrane</location>
        <topology evidence="1 7">Multi-pass membrane protein</topology>
    </subcellularLocation>
</comment>
<evidence type="ECO:0000256" key="1">
    <source>
        <dbReference type="ARBA" id="ARBA00004571"/>
    </source>
</evidence>
<dbReference type="Gene3D" id="2.40.170.20">
    <property type="entry name" value="TonB-dependent receptor, beta-barrel domain"/>
    <property type="match status" value="1"/>
</dbReference>
<keyword evidence="2 7" id="KW-0813">Transport</keyword>
<gene>
    <name evidence="9" type="ORF">FHW36_10288</name>
</gene>
<dbReference type="Pfam" id="PF07715">
    <property type="entry name" value="Plug"/>
    <property type="match status" value="1"/>
</dbReference>
<dbReference type="AlphaFoldDB" id="A0A561PW28"/>
<dbReference type="InterPro" id="IPR037066">
    <property type="entry name" value="Plug_dom_sf"/>
</dbReference>
<evidence type="ECO:0000313" key="9">
    <source>
        <dbReference type="EMBL" id="TWF42333.1"/>
    </source>
</evidence>
<dbReference type="Pfam" id="PF13715">
    <property type="entry name" value="CarbopepD_reg_2"/>
    <property type="match status" value="1"/>
</dbReference>
<dbReference type="InterPro" id="IPR039426">
    <property type="entry name" value="TonB-dep_rcpt-like"/>
</dbReference>
<dbReference type="Gene3D" id="2.60.40.1120">
    <property type="entry name" value="Carboxypeptidase-like, regulatory domain"/>
    <property type="match status" value="1"/>
</dbReference>
<proteinExistence type="inferred from homology"/>
<dbReference type="Gene3D" id="2.170.130.10">
    <property type="entry name" value="TonB-dependent receptor, plug domain"/>
    <property type="match status" value="1"/>
</dbReference>
<comment type="similarity">
    <text evidence="7">Belongs to the TonB-dependent receptor family.</text>
</comment>
<dbReference type="EMBL" id="VIWO01000002">
    <property type="protein sequence ID" value="TWF42333.1"/>
    <property type="molecule type" value="Genomic_DNA"/>
</dbReference>
<dbReference type="SUPFAM" id="SSF49464">
    <property type="entry name" value="Carboxypeptidase regulatory domain-like"/>
    <property type="match status" value="1"/>
</dbReference>
<organism evidence="9 10">
    <name type="scientific">Chitinophaga polysaccharea</name>
    <dbReference type="NCBI Taxonomy" id="1293035"/>
    <lineage>
        <taxon>Bacteria</taxon>
        <taxon>Pseudomonadati</taxon>
        <taxon>Bacteroidota</taxon>
        <taxon>Chitinophagia</taxon>
        <taxon>Chitinophagales</taxon>
        <taxon>Chitinophagaceae</taxon>
        <taxon>Chitinophaga</taxon>
    </lineage>
</organism>
<evidence type="ECO:0000259" key="8">
    <source>
        <dbReference type="Pfam" id="PF07715"/>
    </source>
</evidence>
<evidence type="ECO:0000256" key="4">
    <source>
        <dbReference type="ARBA" id="ARBA00022692"/>
    </source>
</evidence>
<evidence type="ECO:0000256" key="3">
    <source>
        <dbReference type="ARBA" id="ARBA00022452"/>
    </source>
</evidence>
<keyword evidence="10" id="KW-1185">Reference proteome</keyword>
<evidence type="ECO:0000256" key="5">
    <source>
        <dbReference type="ARBA" id="ARBA00023136"/>
    </source>
</evidence>
<dbReference type="Proteomes" id="UP000320811">
    <property type="component" value="Unassembled WGS sequence"/>
</dbReference>
<keyword evidence="6 7" id="KW-0998">Cell outer membrane</keyword>
<accession>A0A561PW28</accession>
<dbReference type="NCBIfam" id="TIGR04056">
    <property type="entry name" value="OMP_RagA_SusC"/>
    <property type="match status" value="1"/>
</dbReference>
<evidence type="ECO:0000256" key="7">
    <source>
        <dbReference type="PROSITE-ProRule" id="PRU01360"/>
    </source>
</evidence>
<dbReference type="InterPro" id="IPR036942">
    <property type="entry name" value="Beta-barrel_TonB_sf"/>
</dbReference>
<evidence type="ECO:0000256" key="6">
    <source>
        <dbReference type="ARBA" id="ARBA00023237"/>
    </source>
</evidence>
<dbReference type="InterPro" id="IPR008969">
    <property type="entry name" value="CarboxyPept-like_regulatory"/>
</dbReference>
<dbReference type="OrthoDB" id="9768177at2"/>
<feature type="domain" description="TonB-dependent receptor plug" evidence="8">
    <location>
        <begin position="221"/>
        <end position="323"/>
    </location>
</feature>
<evidence type="ECO:0000313" key="10">
    <source>
        <dbReference type="Proteomes" id="UP000320811"/>
    </source>
</evidence>